<protein>
    <submittedName>
        <fullName evidence="3">Uncharacterized protein</fullName>
    </submittedName>
</protein>
<gene>
    <name evidence="3" type="ORF">MONBRDRAFT_8995</name>
</gene>
<evidence type="ECO:0000256" key="1">
    <source>
        <dbReference type="SAM" id="MobiDB-lite"/>
    </source>
</evidence>
<feature type="region of interest" description="Disordered" evidence="1">
    <location>
        <begin position="73"/>
        <end position="100"/>
    </location>
</feature>
<name>A9V1S0_MONBE</name>
<dbReference type="GeneID" id="5891951"/>
<evidence type="ECO:0000313" key="4">
    <source>
        <dbReference type="Proteomes" id="UP000001357"/>
    </source>
</evidence>
<sequence length="116" mass="12544">MDTLEGFKSAFVTMVSGSISDGFDDLAASVRRSGAVVGLGLATAGFFIGVGLIMSTVLASYLEHSHTWGEDDDRLLTGSAYPSTPRRPRSAGRYFDTDEQEDMVLTEIQEEVETDN</sequence>
<feature type="transmembrane region" description="Helical" evidence="2">
    <location>
        <begin position="36"/>
        <end position="62"/>
    </location>
</feature>
<proteinExistence type="predicted"/>
<dbReference type="Proteomes" id="UP000001357">
    <property type="component" value="Unassembled WGS sequence"/>
</dbReference>
<evidence type="ECO:0000256" key="2">
    <source>
        <dbReference type="SAM" id="Phobius"/>
    </source>
</evidence>
<dbReference type="InParanoid" id="A9V1S0"/>
<evidence type="ECO:0000313" key="3">
    <source>
        <dbReference type="EMBL" id="EDQ88610.1"/>
    </source>
</evidence>
<dbReference type="RefSeq" id="XP_001746714.1">
    <property type="nucleotide sequence ID" value="XM_001746662.1"/>
</dbReference>
<organism evidence="3 4">
    <name type="scientific">Monosiga brevicollis</name>
    <name type="common">Choanoflagellate</name>
    <dbReference type="NCBI Taxonomy" id="81824"/>
    <lineage>
        <taxon>Eukaryota</taxon>
        <taxon>Choanoflagellata</taxon>
        <taxon>Craspedida</taxon>
        <taxon>Salpingoecidae</taxon>
        <taxon>Monosiga</taxon>
    </lineage>
</organism>
<dbReference type="KEGG" id="mbr:MONBRDRAFT_8995"/>
<reference evidence="3 4" key="1">
    <citation type="journal article" date="2008" name="Nature">
        <title>The genome of the choanoflagellate Monosiga brevicollis and the origin of metazoans.</title>
        <authorList>
            <consortium name="JGI Sequencing"/>
            <person name="King N."/>
            <person name="Westbrook M.J."/>
            <person name="Young S.L."/>
            <person name="Kuo A."/>
            <person name="Abedin M."/>
            <person name="Chapman J."/>
            <person name="Fairclough S."/>
            <person name="Hellsten U."/>
            <person name="Isogai Y."/>
            <person name="Letunic I."/>
            <person name="Marr M."/>
            <person name="Pincus D."/>
            <person name="Putnam N."/>
            <person name="Rokas A."/>
            <person name="Wright K.J."/>
            <person name="Zuzow R."/>
            <person name="Dirks W."/>
            <person name="Good M."/>
            <person name="Goodstein D."/>
            <person name="Lemons D."/>
            <person name="Li W."/>
            <person name="Lyons J.B."/>
            <person name="Morris A."/>
            <person name="Nichols S."/>
            <person name="Richter D.J."/>
            <person name="Salamov A."/>
            <person name="Bork P."/>
            <person name="Lim W.A."/>
            <person name="Manning G."/>
            <person name="Miller W.T."/>
            <person name="McGinnis W."/>
            <person name="Shapiro H."/>
            <person name="Tjian R."/>
            <person name="Grigoriev I.V."/>
            <person name="Rokhsar D."/>
        </authorList>
    </citation>
    <scope>NUCLEOTIDE SEQUENCE [LARGE SCALE GENOMIC DNA]</scope>
    <source>
        <strain evidence="4">MX1 / ATCC 50154</strain>
    </source>
</reference>
<dbReference type="AlphaFoldDB" id="A9V1S0"/>
<accession>A9V1S0</accession>
<keyword evidence="2" id="KW-0812">Transmembrane</keyword>
<dbReference type="EMBL" id="CH991554">
    <property type="protein sequence ID" value="EDQ88610.1"/>
    <property type="molecule type" value="Genomic_DNA"/>
</dbReference>
<keyword evidence="2" id="KW-1133">Transmembrane helix</keyword>
<keyword evidence="2" id="KW-0472">Membrane</keyword>
<keyword evidence="4" id="KW-1185">Reference proteome</keyword>